<dbReference type="Proteomes" id="UP000000759">
    <property type="component" value="Chromosome 7"/>
</dbReference>
<accession>B7FY38</accession>
<name>B7FY38_PHATC</name>
<evidence type="ECO:0000313" key="2">
    <source>
        <dbReference type="EMBL" id="EEC48657.1"/>
    </source>
</evidence>
<dbReference type="OMA" id="GWANIKA"/>
<evidence type="ECO:0000313" key="3">
    <source>
        <dbReference type="Proteomes" id="UP000000759"/>
    </source>
</evidence>
<dbReference type="InterPro" id="IPR036273">
    <property type="entry name" value="CRAL/TRIO_N_dom_sf"/>
</dbReference>
<gene>
    <name evidence="2" type="ORF">PHATRDRAFT_45563</name>
</gene>
<evidence type="ECO:0000259" key="1">
    <source>
        <dbReference type="PROSITE" id="PS50191"/>
    </source>
</evidence>
<dbReference type="PROSITE" id="PS50191">
    <property type="entry name" value="CRAL_TRIO"/>
    <property type="match status" value="1"/>
</dbReference>
<dbReference type="EMBL" id="CM000610">
    <property type="protein sequence ID" value="EEC48657.1"/>
    <property type="molecule type" value="Genomic_DNA"/>
</dbReference>
<dbReference type="KEGG" id="pti:PHATRDRAFT_45563"/>
<dbReference type="OrthoDB" id="412090at2759"/>
<dbReference type="Pfam" id="PF00650">
    <property type="entry name" value="CRAL_TRIO"/>
    <property type="match status" value="1"/>
</dbReference>
<dbReference type="PaxDb" id="2850-Phatr45563"/>
<dbReference type="CDD" id="cd00170">
    <property type="entry name" value="SEC14"/>
    <property type="match status" value="1"/>
</dbReference>
<dbReference type="InParanoid" id="B7FY38"/>
<dbReference type="AlphaFoldDB" id="B7FY38"/>
<dbReference type="InterPro" id="IPR001251">
    <property type="entry name" value="CRAL-TRIO_dom"/>
</dbReference>
<reference evidence="3" key="2">
    <citation type="submission" date="2008-08" db="EMBL/GenBank/DDBJ databases">
        <authorList>
            <consortium name="Diatom Consortium"/>
            <person name="Grigoriev I."/>
            <person name="Grimwood J."/>
            <person name="Kuo A."/>
            <person name="Otillar R.P."/>
            <person name="Salamov A."/>
            <person name="Detter J.C."/>
            <person name="Lindquist E."/>
            <person name="Shapiro H."/>
            <person name="Lucas S."/>
            <person name="Glavina del Rio T."/>
            <person name="Pitluck S."/>
            <person name="Rokhsar D."/>
            <person name="Bowler C."/>
        </authorList>
    </citation>
    <scope>GENOME REANNOTATION</scope>
    <source>
        <strain evidence="3">CCAP 1055/1</strain>
    </source>
</reference>
<dbReference type="SUPFAM" id="SSF46938">
    <property type="entry name" value="CRAL/TRIO N-terminal domain"/>
    <property type="match status" value="1"/>
</dbReference>
<dbReference type="InterPro" id="IPR036865">
    <property type="entry name" value="CRAL-TRIO_dom_sf"/>
</dbReference>
<dbReference type="PANTHER" id="PTHR46277">
    <property type="entry name" value="OS03G0850700 PROTEIN"/>
    <property type="match status" value="1"/>
</dbReference>
<feature type="domain" description="CRAL-TRIO" evidence="1">
    <location>
        <begin position="181"/>
        <end position="340"/>
    </location>
</feature>
<reference evidence="2 3" key="1">
    <citation type="journal article" date="2008" name="Nature">
        <title>The Phaeodactylum genome reveals the evolutionary history of diatom genomes.</title>
        <authorList>
            <person name="Bowler C."/>
            <person name="Allen A.E."/>
            <person name="Badger J.H."/>
            <person name="Grimwood J."/>
            <person name="Jabbari K."/>
            <person name="Kuo A."/>
            <person name="Maheswari U."/>
            <person name="Martens C."/>
            <person name="Maumus F."/>
            <person name="Otillar R.P."/>
            <person name="Rayko E."/>
            <person name="Salamov A."/>
            <person name="Vandepoele K."/>
            <person name="Beszteri B."/>
            <person name="Gruber A."/>
            <person name="Heijde M."/>
            <person name="Katinka M."/>
            <person name="Mock T."/>
            <person name="Valentin K."/>
            <person name="Verret F."/>
            <person name="Berges J.A."/>
            <person name="Brownlee C."/>
            <person name="Cadoret J.P."/>
            <person name="Chiovitti A."/>
            <person name="Choi C.J."/>
            <person name="Coesel S."/>
            <person name="De Martino A."/>
            <person name="Detter J.C."/>
            <person name="Durkin C."/>
            <person name="Falciatore A."/>
            <person name="Fournet J."/>
            <person name="Haruta M."/>
            <person name="Huysman M.J."/>
            <person name="Jenkins B.D."/>
            <person name="Jiroutova K."/>
            <person name="Jorgensen R.E."/>
            <person name="Joubert Y."/>
            <person name="Kaplan A."/>
            <person name="Kroger N."/>
            <person name="Kroth P.G."/>
            <person name="La Roche J."/>
            <person name="Lindquist E."/>
            <person name="Lommer M."/>
            <person name="Martin-Jezequel V."/>
            <person name="Lopez P.J."/>
            <person name="Lucas S."/>
            <person name="Mangogna M."/>
            <person name="McGinnis K."/>
            <person name="Medlin L.K."/>
            <person name="Montsant A."/>
            <person name="Oudot-Le Secq M.P."/>
            <person name="Napoli C."/>
            <person name="Obornik M."/>
            <person name="Parker M.S."/>
            <person name="Petit J.L."/>
            <person name="Porcel B.M."/>
            <person name="Poulsen N."/>
            <person name="Robison M."/>
            <person name="Rychlewski L."/>
            <person name="Rynearson T.A."/>
            <person name="Schmutz J."/>
            <person name="Shapiro H."/>
            <person name="Siaut M."/>
            <person name="Stanley M."/>
            <person name="Sussman M.R."/>
            <person name="Taylor A.R."/>
            <person name="Vardi A."/>
            <person name="von Dassow P."/>
            <person name="Vyverman W."/>
            <person name="Willis A."/>
            <person name="Wyrwicz L.S."/>
            <person name="Rokhsar D.S."/>
            <person name="Weissenbach J."/>
            <person name="Armbrust E.V."/>
            <person name="Green B.R."/>
            <person name="Van de Peer Y."/>
            <person name="Grigoriev I.V."/>
        </authorList>
    </citation>
    <scope>NUCLEOTIDE SEQUENCE [LARGE SCALE GENOMIC DNA]</scope>
    <source>
        <strain evidence="2 3">CCAP 1055/1</strain>
    </source>
</reference>
<proteinExistence type="predicted"/>
<organism evidence="2 3">
    <name type="scientific">Phaeodactylum tricornutum (strain CCAP 1055/1)</name>
    <dbReference type="NCBI Taxonomy" id="556484"/>
    <lineage>
        <taxon>Eukaryota</taxon>
        <taxon>Sar</taxon>
        <taxon>Stramenopiles</taxon>
        <taxon>Ochrophyta</taxon>
        <taxon>Bacillariophyta</taxon>
        <taxon>Bacillariophyceae</taxon>
        <taxon>Bacillariophycidae</taxon>
        <taxon>Naviculales</taxon>
        <taxon>Phaeodactylaceae</taxon>
        <taxon>Phaeodactylum</taxon>
    </lineage>
</organism>
<dbReference type="PANTHER" id="PTHR46277:SF3">
    <property type="entry name" value="BINDING PROTEIN, PUTATIVE-RELATED"/>
    <property type="match status" value="1"/>
</dbReference>
<dbReference type="HOGENOM" id="CLU_817532_0_0_1"/>
<dbReference type="eggNOG" id="ENOG502SAXZ">
    <property type="taxonomic scope" value="Eukaryota"/>
</dbReference>
<dbReference type="GeneID" id="7200626"/>
<dbReference type="SUPFAM" id="SSF52087">
    <property type="entry name" value="CRAL/TRIO domain"/>
    <property type="match status" value="1"/>
</dbReference>
<dbReference type="Gene3D" id="3.40.525.10">
    <property type="entry name" value="CRAL-TRIO lipid binding domain"/>
    <property type="match status" value="1"/>
</dbReference>
<sequence length="340" mass="38488">MVTLEGIRLGWEWLQWLDYTHILGLMVFIWCWKVTPSSQSAIERRYRRRRNQIPNDAFLRPGRVSEENAGPEDEVEAALAKETLLAKAMPASTLEERRRFLSAKKGSMKHATNSLAKYLEWRAEHQLSKEAITTFLVSEDIDLQDWNIAAASAIKRLGENPSAVLPQIARMHHMHAKPVCDRTGKRLVHILPGRMDEGVASLTAYALAVALYIDRKLDRNSSELVCVLIDARGGEGWRNLNAVQLMPFIKHTSKLLLELFPERLSKALVYPVPPALAWVWKIVRRCIDPLTRDKICLLTGPATIASLPPVKQMEAHLEPDTVEFLEQERVAAFLPTPAPL</sequence>
<keyword evidence="3" id="KW-1185">Reference proteome</keyword>
<dbReference type="RefSeq" id="XP_002179671.1">
    <property type="nucleotide sequence ID" value="XM_002179635.1"/>
</dbReference>
<protein>
    <recommendedName>
        <fullName evidence="1">CRAL-TRIO domain-containing protein</fullName>
    </recommendedName>
</protein>